<evidence type="ECO:0000313" key="2">
    <source>
        <dbReference type="Proteomes" id="UP000292452"/>
    </source>
</evidence>
<reference evidence="1 2" key="1">
    <citation type="submission" date="2019-02" db="EMBL/GenBank/DDBJ databases">
        <title>Draft Genome Sequence of Streptomyces sp. AM-2504, identified by 16S rRNA comparative analysis as a Streptomyces Kasugaensis strain.</title>
        <authorList>
            <person name="Napolioni V."/>
            <person name="Giuliodori A.M."/>
            <person name="Spurio R."/>
            <person name="Fabbretti A."/>
        </authorList>
    </citation>
    <scope>NUCLEOTIDE SEQUENCE [LARGE SCALE GENOMIC DNA]</scope>
    <source>
        <strain evidence="1 2">AM-2504</strain>
    </source>
</reference>
<gene>
    <name evidence="1" type="ORF">EYS09_26290</name>
</gene>
<keyword evidence="2" id="KW-1185">Reference proteome</keyword>
<organism evidence="1 2">
    <name type="scientific">Streptomyces kasugaensis</name>
    <dbReference type="NCBI Taxonomy" id="1946"/>
    <lineage>
        <taxon>Bacteria</taxon>
        <taxon>Bacillati</taxon>
        <taxon>Actinomycetota</taxon>
        <taxon>Actinomycetes</taxon>
        <taxon>Kitasatosporales</taxon>
        <taxon>Streptomycetaceae</taxon>
        <taxon>Streptomyces</taxon>
    </lineage>
</organism>
<proteinExistence type="predicted"/>
<dbReference type="RefSeq" id="WP_131125105.1">
    <property type="nucleotide sequence ID" value="NZ_SIXH01000299.1"/>
</dbReference>
<sequence length="113" mass="12482">MASNDKTTFTKQTLQNYRDSPEYLNGLQTGANAALYDLVGFQEEYGKLLPGGPSFGAAVELQKSLLAVDTSVKEQLDTAYNLFNKMVVMLRDTSTSMTEMEDSTAQLSVEQLR</sequence>
<dbReference type="Proteomes" id="UP000292452">
    <property type="component" value="Unassembled WGS sequence"/>
</dbReference>
<feature type="non-terminal residue" evidence="1">
    <location>
        <position position="113"/>
    </location>
</feature>
<dbReference type="AlphaFoldDB" id="A0A4Q9HPC2"/>
<accession>A0A4Q9HPC2</accession>
<protein>
    <submittedName>
        <fullName evidence="1">Uncharacterized protein</fullName>
    </submittedName>
</protein>
<dbReference type="EMBL" id="SIXH01000299">
    <property type="protein sequence ID" value="TBO56744.1"/>
    <property type="molecule type" value="Genomic_DNA"/>
</dbReference>
<comment type="caution">
    <text evidence="1">The sequence shown here is derived from an EMBL/GenBank/DDBJ whole genome shotgun (WGS) entry which is preliminary data.</text>
</comment>
<evidence type="ECO:0000313" key="1">
    <source>
        <dbReference type="EMBL" id="TBO56744.1"/>
    </source>
</evidence>
<name>A0A4Q9HPC2_STRKA</name>